<protein>
    <recommendedName>
        <fullName evidence="4">C3H1-type domain-containing protein</fullName>
    </recommendedName>
</protein>
<feature type="transmembrane region" description="Helical" evidence="1">
    <location>
        <begin position="28"/>
        <end position="49"/>
    </location>
</feature>
<evidence type="ECO:0000313" key="2">
    <source>
        <dbReference type="EMBL" id="EPY17242.1"/>
    </source>
</evidence>
<evidence type="ECO:0000256" key="1">
    <source>
        <dbReference type="SAM" id="Phobius"/>
    </source>
</evidence>
<dbReference type="Proteomes" id="UP000015354">
    <property type="component" value="Unassembled WGS sequence"/>
</dbReference>
<name>S9TGR6_9TRYP</name>
<dbReference type="AlphaFoldDB" id="S9TGR6"/>
<keyword evidence="3" id="KW-1185">Reference proteome</keyword>
<proteinExistence type="predicted"/>
<dbReference type="EMBL" id="ATMH01010588">
    <property type="protein sequence ID" value="EPY17242.1"/>
    <property type="molecule type" value="Genomic_DNA"/>
</dbReference>
<reference evidence="2 3" key="1">
    <citation type="journal article" date="2013" name="PLoS ONE">
        <title>Predicting the Proteins of Angomonas deanei, Strigomonas culicis and Their Respective Endosymbionts Reveals New Aspects of the Trypanosomatidae Family.</title>
        <authorList>
            <person name="Motta M.C."/>
            <person name="Martins A.C."/>
            <person name="de Souza S.S."/>
            <person name="Catta-Preta C.M."/>
            <person name="Silva R."/>
            <person name="Klein C.C."/>
            <person name="de Almeida L.G."/>
            <person name="de Lima Cunha O."/>
            <person name="Ciapina L.P."/>
            <person name="Brocchi M."/>
            <person name="Colabardini A.C."/>
            <person name="de Araujo Lima B."/>
            <person name="Machado C.R."/>
            <person name="de Almeida Soares C.M."/>
            <person name="Probst C.M."/>
            <person name="de Menezes C.B."/>
            <person name="Thompson C.E."/>
            <person name="Bartholomeu D.C."/>
            <person name="Gradia D.F."/>
            <person name="Pavoni D.P."/>
            <person name="Grisard E.C."/>
            <person name="Fantinatti-Garboggini F."/>
            <person name="Marchini F.K."/>
            <person name="Rodrigues-Luiz G.F."/>
            <person name="Wagner G."/>
            <person name="Goldman G.H."/>
            <person name="Fietto J.L."/>
            <person name="Elias M.C."/>
            <person name="Goldman M.H."/>
            <person name="Sagot M.F."/>
            <person name="Pereira M."/>
            <person name="Stoco P.H."/>
            <person name="de Mendonca-Neto R.P."/>
            <person name="Teixeira S.M."/>
            <person name="Maciel T.E."/>
            <person name="de Oliveira Mendes T.A."/>
            <person name="Urmenyi T.P."/>
            <person name="de Souza W."/>
            <person name="Schenkman S."/>
            <person name="de Vasconcelos A.T."/>
        </authorList>
    </citation>
    <scope>NUCLEOTIDE SEQUENCE [LARGE SCALE GENOMIC DNA]</scope>
</reference>
<evidence type="ECO:0000313" key="3">
    <source>
        <dbReference type="Proteomes" id="UP000015354"/>
    </source>
</evidence>
<keyword evidence="1" id="KW-1133">Transmembrane helix</keyword>
<sequence length="114" mass="13567">MRFLSLFLFLGCFLRFRSSPFFFLAFFFPFYHSCYLFTSFPFFSSLIMIPRFKKCACQHFLKKGCCKRCAHCRCAHSVYDMHSPEEQLKYGFVRTRVQEIDPPLLNPARAFEVA</sequence>
<keyword evidence="1" id="KW-0472">Membrane</keyword>
<comment type="caution">
    <text evidence="2">The sequence shown here is derived from an EMBL/GenBank/DDBJ whole genome shotgun (WGS) entry which is preliminary data.</text>
</comment>
<keyword evidence="1" id="KW-0812">Transmembrane</keyword>
<accession>S9TGR6</accession>
<evidence type="ECO:0008006" key="4">
    <source>
        <dbReference type="Google" id="ProtNLM"/>
    </source>
</evidence>
<gene>
    <name evidence="2" type="ORF">STCU_10730</name>
</gene>
<organism evidence="2 3">
    <name type="scientific">Strigomonas culicis</name>
    <dbReference type="NCBI Taxonomy" id="28005"/>
    <lineage>
        <taxon>Eukaryota</taxon>
        <taxon>Discoba</taxon>
        <taxon>Euglenozoa</taxon>
        <taxon>Kinetoplastea</taxon>
        <taxon>Metakinetoplastina</taxon>
        <taxon>Trypanosomatida</taxon>
        <taxon>Trypanosomatidae</taxon>
        <taxon>Strigomonadinae</taxon>
        <taxon>Strigomonas</taxon>
    </lineage>
</organism>